<evidence type="ECO:0000313" key="5">
    <source>
        <dbReference type="EMBL" id="TCV85836.1"/>
    </source>
</evidence>
<keyword evidence="1" id="KW-0805">Transcription regulation</keyword>
<dbReference type="SUPFAM" id="SSF46785">
    <property type="entry name" value="Winged helix' DNA-binding domain"/>
    <property type="match status" value="1"/>
</dbReference>
<dbReference type="AlphaFoldDB" id="A0A4R3Y2B3"/>
<dbReference type="GO" id="GO:0003677">
    <property type="term" value="F:DNA binding"/>
    <property type="evidence" value="ECO:0007669"/>
    <property type="project" value="UniProtKB-KW"/>
</dbReference>
<reference evidence="5 6" key="1">
    <citation type="submission" date="2019-03" db="EMBL/GenBank/DDBJ databases">
        <title>Genomic Encyclopedia of Type Strains, Phase IV (KMG-IV): sequencing the most valuable type-strain genomes for metagenomic binning, comparative biology and taxonomic classification.</title>
        <authorList>
            <person name="Goeker M."/>
        </authorList>
    </citation>
    <scope>NUCLEOTIDE SEQUENCE [LARGE SCALE GENOMIC DNA]</scope>
    <source>
        <strain evidence="5 6">DSM 100309</strain>
    </source>
</reference>
<accession>A0A4R3Y2B3</accession>
<name>A0A4R3Y2B3_9PROT</name>
<keyword evidence="3" id="KW-0804">Transcription</keyword>
<proteinExistence type="predicted"/>
<dbReference type="InterPro" id="IPR002577">
    <property type="entry name" value="HTH_HxlR"/>
</dbReference>
<comment type="caution">
    <text evidence="5">The sequence shown here is derived from an EMBL/GenBank/DDBJ whole genome shotgun (WGS) entry which is preliminary data.</text>
</comment>
<dbReference type="Pfam" id="PF01638">
    <property type="entry name" value="HxlR"/>
    <property type="match status" value="1"/>
</dbReference>
<feature type="domain" description="HTH hxlR-type" evidence="4">
    <location>
        <begin position="13"/>
        <end position="106"/>
    </location>
</feature>
<protein>
    <submittedName>
        <fullName evidence="5">HxlR family transcriptional regulator</fullName>
    </submittedName>
</protein>
<dbReference type="EMBL" id="SMCO01000008">
    <property type="protein sequence ID" value="TCV85836.1"/>
    <property type="molecule type" value="Genomic_DNA"/>
</dbReference>
<gene>
    <name evidence="5" type="ORF">EDC63_10844</name>
</gene>
<dbReference type="InterPro" id="IPR036388">
    <property type="entry name" value="WH-like_DNA-bd_sf"/>
</dbReference>
<evidence type="ECO:0000256" key="3">
    <source>
        <dbReference type="ARBA" id="ARBA00023163"/>
    </source>
</evidence>
<dbReference type="InterPro" id="IPR036390">
    <property type="entry name" value="WH_DNA-bd_sf"/>
</dbReference>
<evidence type="ECO:0000313" key="6">
    <source>
        <dbReference type="Proteomes" id="UP000295367"/>
    </source>
</evidence>
<dbReference type="Proteomes" id="UP000295367">
    <property type="component" value="Unassembled WGS sequence"/>
</dbReference>
<evidence type="ECO:0000256" key="2">
    <source>
        <dbReference type="ARBA" id="ARBA00023125"/>
    </source>
</evidence>
<dbReference type="PANTHER" id="PTHR33204:SF18">
    <property type="entry name" value="TRANSCRIPTIONAL REGULATORY PROTEIN"/>
    <property type="match status" value="1"/>
</dbReference>
<dbReference type="OrthoDB" id="9807069at2"/>
<keyword evidence="2" id="KW-0238">DNA-binding</keyword>
<dbReference type="PANTHER" id="PTHR33204">
    <property type="entry name" value="TRANSCRIPTIONAL REGULATOR, MARR FAMILY"/>
    <property type="match status" value="1"/>
</dbReference>
<dbReference type="RefSeq" id="WP_124946557.1">
    <property type="nucleotide sequence ID" value="NZ_BHVT01000037.1"/>
</dbReference>
<evidence type="ECO:0000256" key="1">
    <source>
        <dbReference type="ARBA" id="ARBA00023015"/>
    </source>
</evidence>
<organism evidence="5 6">
    <name type="scientific">Sulfurirhabdus autotrophica</name>
    <dbReference type="NCBI Taxonomy" id="1706046"/>
    <lineage>
        <taxon>Bacteria</taxon>
        <taxon>Pseudomonadati</taxon>
        <taxon>Pseudomonadota</taxon>
        <taxon>Betaproteobacteria</taxon>
        <taxon>Nitrosomonadales</taxon>
        <taxon>Sulfuricellaceae</taxon>
        <taxon>Sulfurirhabdus</taxon>
    </lineage>
</organism>
<evidence type="ECO:0000259" key="4">
    <source>
        <dbReference type="PROSITE" id="PS51118"/>
    </source>
</evidence>
<dbReference type="PROSITE" id="PS51118">
    <property type="entry name" value="HTH_HXLR"/>
    <property type="match status" value="1"/>
</dbReference>
<keyword evidence="6" id="KW-1185">Reference proteome</keyword>
<sequence length="106" mass="12195">MAYANETPCSEECPVRKTSKIIEGKWTTLIVRDLLSGKKRYSELQRSLEKISPKLLAARLRLLEKNQLVKRTIYPTVPVTTEYELTLLGRKLEKVIISMSEFGQLL</sequence>
<dbReference type="Gene3D" id="1.10.10.10">
    <property type="entry name" value="Winged helix-like DNA-binding domain superfamily/Winged helix DNA-binding domain"/>
    <property type="match status" value="1"/>
</dbReference>